<dbReference type="AlphaFoldDB" id="A0AAW4L7R4"/>
<evidence type="ECO:0000313" key="9">
    <source>
        <dbReference type="Proteomes" id="UP000811899"/>
    </source>
</evidence>
<dbReference type="InterPro" id="IPR027417">
    <property type="entry name" value="P-loop_NTPase"/>
</dbReference>
<dbReference type="PANTHER" id="PTHR11070">
    <property type="entry name" value="UVRD / RECB / PCRA DNA HELICASE FAMILY MEMBER"/>
    <property type="match status" value="1"/>
</dbReference>
<feature type="domain" description="UvrD-like helicase ATP-binding" evidence="7">
    <location>
        <begin position="214"/>
        <end position="486"/>
    </location>
</feature>
<proteinExistence type="predicted"/>
<keyword evidence="1 6" id="KW-0547">Nucleotide-binding</keyword>
<sequence>MSKSPQFDIVIQEQQRLTDVLSSIEETARQNKAKIANHYAYTAELEKARLDSVSWREKNSLTFKLIENDKFDPAKYLTSFQMIDSPYFGVVGIKDTDKRIGAKEYLIGKQGFVSHDNRALIVDWRKAPISRFFYDYEVGEEYLETIQGKDREGEITRRDTVEIAKRSLRRIESGADLYELTGGGWMKNDKQYHTTTDTKVANQDHRMVDIVSLISPDQFQMITSEATDGCTLITGGAGSGKTVVSLHRLSCLQFNDPGRFTPDRCLVLMFNKVLRNYVRQTSSDLLGSTRVDTFSAWALSAITALTGKVIKPVITDTLTVQKKSSKLSGLLARYVQEVQEPEPIQDLWRFYGQPYVLEAMFGEGENEKEAFLGELRRRYAVRSQAVSFADVSVLLRLCQLREKEGPVRDALGWYAHIIVDEGQDLSLLELEAILAATDKRNSITLSADSKQKILSWVDAADFDIFHNNLREVGVSNEALSVSYRCPKEIMALAARISSRENEQVGRHSGVLEYHKAADEENALITLRRLVEQLVTEDPNSLTAVICKKKTDEKMLHKALHGIKGLHEPGELTFEPGALVTIAHQVKGVEFANVILYDPNTKDFRKSALDRNLLYVCVTRACKRLDIVYWRELATGLV</sequence>
<dbReference type="PANTHER" id="PTHR11070:SF2">
    <property type="entry name" value="ATP-DEPENDENT DNA HELICASE SRS2"/>
    <property type="match status" value="1"/>
</dbReference>
<evidence type="ECO:0000256" key="5">
    <source>
        <dbReference type="ARBA" id="ARBA00034923"/>
    </source>
</evidence>
<dbReference type="SUPFAM" id="SSF52540">
    <property type="entry name" value="P-loop containing nucleoside triphosphate hydrolases"/>
    <property type="match status" value="1"/>
</dbReference>
<feature type="binding site" evidence="6">
    <location>
        <begin position="235"/>
        <end position="242"/>
    </location>
    <ligand>
        <name>ATP</name>
        <dbReference type="ChEBI" id="CHEBI:30616"/>
    </ligand>
</feature>
<keyword evidence="2 6" id="KW-0378">Hydrolase</keyword>
<keyword evidence="3 6" id="KW-0347">Helicase</keyword>
<dbReference type="RefSeq" id="WP_214172661.1">
    <property type="nucleotide sequence ID" value="NZ_JAHCVJ010000007.1"/>
</dbReference>
<gene>
    <name evidence="8" type="ORF">KI809_16415</name>
</gene>
<evidence type="ECO:0000313" key="8">
    <source>
        <dbReference type="EMBL" id="MBT0665895.1"/>
    </source>
</evidence>
<dbReference type="Proteomes" id="UP000811899">
    <property type="component" value="Unassembled WGS sequence"/>
</dbReference>
<evidence type="ECO:0000256" key="4">
    <source>
        <dbReference type="ARBA" id="ARBA00022840"/>
    </source>
</evidence>
<dbReference type="InterPro" id="IPR014016">
    <property type="entry name" value="UvrD-like_ATP-bd"/>
</dbReference>
<protein>
    <recommendedName>
        <fullName evidence="5">DNA 3'-5' helicase II</fullName>
    </recommendedName>
</protein>
<dbReference type="Pfam" id="PF00580">
    <property type="entry name" value="UvrD-helicase"/>
    <property type="match status" value="1"/>
</dbReference>
<reference evidence="8 9" key="1">
    <citation type="submission" date="2021-05" db="EMBL/GenBank/DDBJ databases">
        <title>The draft genome of Geobacter pelophilus DSM 12255.</title>
        <authorList>
            <person name="Xu Z."/>
            <person name="Masuda Y."/>
            <person name="Itoh H."/>
            <person name="Senoo K."/>
        </authorList>
    </citation>
    <scope>NUCLEOTIDE SEQUENCE [LARGE SCALE GENOMIC DNA]</scope>
    <source>
        <strain evidence="8 9">DSM 12255</strain>
    </source>
</reference>
<dbReference type="GO" id="GO:0005524">
    <property type="term" value="F:ATP binding"/>
    <property type="evidence" value="ECO:0007669"/>
    <property type="project" value="UniProtKB-UniRule"/>
</dbReference>
<keyword evidence="4 6" id="KW-0067">ATP-binding</keyword>
<comment type="caution">
    <text evidence="8">The sequence shown here is derived from an EMBL/GenBank/DDBJ whole genome shotgun (WGS) entry which is preliminary data.</text>
</comment>
<organism evidence="8 9">
    <name type="scientific">Geoanaerobacter pelophilus</name>
    <dbReference type="NCBI Taxonomy" id="60036"/>
    <lineage>
        <taxon>Bacteria</taxon>
        <taxon>Pseudomonadati</taxon>
        <taxon>Thermodesulfobacteriota</taxon>
        <taxon>Desulfuromonadia</taxon>
        <taxon>Geobacterales</taxon>
        <taxon>Geobacteraceae</taxon>
        <taxon>Geoanaerobacter</taxon>
    </lineage>
</organism>
<dbReference type="GO" id="GO:0000725">
    <property type="term" value="P:recombinational repair"/>
    <property type="evidence" value="ECO:0007669"/>
    <property type="project" value="TreeGrafter"/>
</dbReference>
<dbReference type="GO" id="GO:0043138">
    <property type="term" value="F:3'-5' DNA helicase activity"/>
    <property type="evidence" value="ECO:0007669"/>
    <property type="project" value="TreeGrafter"/>
</dbReference>
<dbReference type="GO" id="GO:0003677">
    <property type="term" value="F:DNA binding"/>
    <property type="evidence" value="ECO:0007669"/>
    <property type="project" value="InterPro"/>
</dbReference>
<keyword evidence="9" id="KW-1185">Reference proteome</keyword>
<evidence type="ECO:0000256" key="1">
    <source>
        <dbReference type="ARBA" id="ARBA00022741"/>
    </source>
</evidence>
<evidence type="ECO:0000259" key="7">
    <source>
        <dbReference type="PROSITE" id="PS51198"/>
    </source>
</evidence>
<evidence type="ECO:0000256" key="3">
    <source>
        <dbReference type="ARBA" id="ARBA00022806"/>
    </source>
</evidence>
<dbReference type="GO" id="GO:0016787">
    <property type="term" value="F:hydrolase activity"/>
    <property type="evidence" value="ECO:0007669"/>
    <property type="project" value="UniProtKB-UniRule"/>
</dbReference>
<dbReference type="PROSITE" id="PS51198">
    <property type="entry name" value="UVRD_HELICASE_ATP_BIND"/>
    <property type="match status" value="1"/>
</dbReference>
<dbReference type="InterPro" id="IPR000212">
    <property type="entry name" value="DNA_helicase_UvrD/REP"/>
</dbReference>
<accession>A0AAW4L7R4</accession>
<evidence type="ECO:0000256" key="6">
    <source>
        <dbReference type="PROSITE-ProRule" id="PRU00560"/>
    </source>
</evidence>
<name>A0AAW4L7R4_9BACT</name>
<dbReference type="Gene3D" id="3.40.50.300">
    <property type="entry name" value="P-loop containing nucleotide triphosphate hydrolases"/>
    <property type="match status" value="2"/>
</dbReference>
<dbReference type="Pfam" id="PF13538">
    <property type="entry name" value="UvrD_C_2"/>
    <property type="match status" value="1"/>
</dbReference>
<dbReference type="EMBL" id="JAHCVJ010000007">
    <property type="protein sequence ID" value="MBT0665895.1"/>
    <property type="molecule type" value="Genomic_DNA"/>
</dbReference>
<dbReference type="InterPro" id="IPR027785">
    <property type="entry name" value="UvrD-like_helicase_C"/>
</dbReference>
<evidence type="ECO:0000256" key="2">
    <source>
        <dbReference type="ARBA" id="ARBA00022801"/>
    </source>
</evidence>